<dbReference type="Pfam" id="PF13516">
    <property type="entry name" value="LRR_6"/>
    <property type="match status" value="1"/>
</dbReference>
<evidence type="ECO:0000313" key="12">
    <source>
        <dbReference type="Proteomes" id="UP000289738"/>
    </source>
</evidence>
<sequence length="143" mass="16526">MVDDYGMLSSWNGQDCCHWNGVGCNNLTGHVQSLDYDFTENEYTSVQRFLRGKIPNSLVELQHLRYLNLSSNGFEDYHIPEFFANFSSLRYLDLSFCDFGRRIPSQFGSISHFTYLNLYWNNLRVQSLINLGICPSCSILISI</sequence>
<comment type="subcellular location">
    <subcellularLocation>
        <location evidence="1">Membrane</location>
        <topology evidence="1">Single-pass type I membrane protein</topology>
    </subcellularLocation>
</comment>
<gene>
    <name evidence="11" type="ORF">Ahy_B09g097626</name>
</gene>
<reference evidence="11 12" key="1">
    <citation type="submission" date="2019-01" db="EMBL/GenBank/DDBJ databases">
        <title>Sequencing of cultivated peanut Arachis hypogaea provides insights into genome evolution and oil improvement.</title>
        <authorList>
            <person name="Chen X."/>
        </authorList>
    </citation>
    <scope>NUCLEOTIDE SEQUENCE [LARGE SCALE GENOMIC DNA]</scope>
    <source>
        <strain evidence="12">cv. Fuhuasheng</strain>
        <tissue evidence="11">Leaves</tissue>
    </source>
</reference>
<dbReference type="SUPFAM" id="SSF52058">
    <property type="entry name" value="L domain-like"/>
    <property type="match status" value="1"/>
</dbReference>
<comment type="caution">
    <text evidence="11">The sequence shown here is derived from an EMBL/GenBank/DDBJ whole genome shotgun (WGS) entry which is preliminary data.</text>
</comment>
<evidence type="ECO:0000256" key="6">
    <source>
        <dbReference type="ARBA" id="ARBA00022989"/>
    </source>
</evidence>
<evidence type="ECO:0000256" key="8">
    <source>
        <dbReference type="ARBA" id="ARBA00023170"/>
    </source>
</evidence>
<keyword evidence="6" id="KW-1133">Transmembrane helix</keyword>
<organism evidence="11 12">
    <name type="scientific">Arachis hypogaea</name>
    <name type="common">Peanut</name>
    <dbReference type="NCBI Taxonomy" id="3818"/>
    <lineage>
        <taxon>Eukaryota</taxon>
        <taxon>Viridiplantae</taxon>
        <taxon>Streptophyta</taxon>
        <taxon>Embryophyta</taxon>
        <taxon>Tracheophyta</taxon>
        <taxon>Spermatophyta</taxon>
        <taxon>Magnoliopsida</taxon>
        <taxon>eudicotyledons</taxon>
        <taxon>Gunneridae</taxon>
        <taxon>Pentapetalae</taxon>
        <taxon>rosids</taxon>
        <taxon>fabids</taxon>
        <taxon>Fabales</taxon>
        <taxon>Fabaceae</taxon>
        <taxon>Papilionoideae</taxon>
        <taxon>50 kb inversion clade</taxon>
        <taxon>dalbergioids sensu lato</taxon>
        <taxon>Dalbergieae</taxon>
        <taxon>Pterocarpus clade</taxon>
        <taxon>Arachis</taxon>
    </lineage>
</organism>
<evidence type="ECO:0000256" key="5">
    <source>
        <dbReference type="ARBA" id="ARBA00022737"/>
    </source>
</evidence>
<protein>
    <recommendedName>
        <fullName evidence="10">Leucine-rich repeat-containing N-terminal plant-type domain-containing protein</fullName>
    </recommendedName>
</protein>
<evidence type="ECO:0000256" key="7">
    <source>
        <dbReference type="ARBA" id="ARBA00023136"/>
    </source>
</evidence>
<keyword evidence="4" id="KW-0732">Signal</keyword>
<dbReference type="InterPro" id="IPR046956">
    <property type="entry name" value="RLP23-like"/>
</dbReference>
<accession>A0A444XPI3</accession>
<evidence type="ECO:0000256" key="4">
    <source>
        <dbReference type="ARBA" id="ARBA00022729"/>
    </source>
</evidence>
<keyword evidence="2" id="KW-0433">Leucine-rich repeat</keyword>
<name>A0A444XPI3_ARAHY</name>
<evidence type="ECO:0000256" key="3">
    <source>
        <dbReference type="ARBA" id="ARBA00022692"/>
    </source>
</evidence>
<evidence type="ECO:0000313" key="11">
    <source>
        <dbReference type="EMBL" id="RYQ91639.1"/>
    </source>
</evidence>
<dbReference type="InterPro" id="IPR001611">
    <property type="entry name" value="Leu-rich_rpt"/>
</dbReference>
<proteinExistence type="predicted"/>
<keyword evidence="9" id="KW-0325">Glycoprotein</keyword>
<dbReference type="Pfam" id="PF08263">
    <property type="entry name" value="LRRNT_2"/>
    <property type="match status" value="1"/>
</dbReference>
<evidence type="ECO:0000256" key="9">
    <source>
        <dbReference type="ARBA" id="ARBA00023180"/>
    </source>
</evidence>
<dbReference type="Pfam" id="PF00560">
    <property type="entry name" value="LRR_1"/>
    <property type="match status" value="1"/>
</dbReference>
<feature type="domain" description="Leucine-rich repeat-containing N-terminal plant-type" evidence="10">
    <location>
        <begin position="5"/>
        <end position="25"/>
    </location>
</feature>
<keyword evidence="12" id="KW-1185">Reference proteome</keyword>
<dbReference type="GO" id="GO:0016020">
    <property type="term" value="C:membrane"/>
    <property type="evidence" value="ECO:0007669"/>
    <property type="project" value="UniProtKB-SubCell"/>
</dbReference>
<keyword evidence="3" id="KW-0812">Transmembrane</keyword>
<dbReference type="PANTHER" id="PTHR48063">
    <property type="entry name" value="LRR RECEPTOR-LIKE KINASE"/>
    <property type="match status" value="1"/>
</dbReference>
<keyword evidence="8" id="KW-0675">Receptor</keyword>
<dbReference type="InterPro" id="IPR032675">
    <property type="entry name" value="LRR_dom_sf"/>
</dbReference>
<dbReference type="STRING" id="3818.A0A444XPI3"/>
<dbReference type="EMBL" id="SDMP01000019">
    <property type="protein sequence ID" value="RYQ91639.1"/>
    <property type="molecule type" value="Genomic_DNA"/>
</dbReference>
<dbReference type="InterPro" id="IPR013210">
    <property type="entry name" value="LRR_N_plant-typ"/>
</dbReference>
<evidence type="ECO:0000256" key="1">
    <source>
        <dbReference type="ARBA" id="ARBA00004479"/>
    </source>
</evidence>
<evidence type="ECO:0000259" key="10">
    <source>
        <dbReference type="Pfam" id="PF08263"/>
    </source>
</evidence>
<keyword evidence="7" id="KW-0472">Membrane</keyword>
<dbReference type="Gene3D" id="3.80.10.10">
    <property type="entry name" value="Ribonuclease Inhibitor"/>
    <property type="match status" value="1"/>
</dbReference>
<dbReference type="Proteomes" id="UP000289738">
    <property type="component" value="Chromosome B09"/>
</dbReference>
<dbReference type="AlphaFoldDB" id="A0A444XPI3"/>
<evidence type="ECO:0000256" key="2">
    <source>
        <dbReference type="ARBA" id="ARBA00022614"/>
    </source>
</evidence>
<keyword evidence="5" id="KW-0677">Repeat</keyword>
<dbReference type="PANTHER" id="PTHR48063:SF98">
    <property type="entry name" value="LRR RECEPTOR-LIKE SERINE_THREONINE-PROTEIN KINASE FLS2"/>
    <property type="match status" value="1"/>
</dbReference>